<evidence type="ECO:0000313" key="3">
    <source>
        <dbReference type="Proteomes" id="UP000784294"/>
    </source>
</evidence>
<gene>
    <name evidence="2" type="ORF">PXEA_LOCUS592</name>
</gene>
<organism evidence="2 3">
    <name type="scientific">Protopolystoma xenopodis</name>
    <dbReference type="NCBI Taxonomy" id="117903"/>
    <lineage>
        <taxon>Eukaryota</taxon>
        <taxon>Metazoa</taxon>
        <taxon>Spiralia</taxon>
        <taxon>Lophotrochozoa</taxon>
        <taxon>Platyhelminthes</taxon>
        <taxon>Monogenea</taxon>
        <taxon>Polyopisthocotylea</taxon>
        <taxon>Polystomatidea</taxon>
        <taxon>Polystomatidae</taxon>
        <taxon>Protopolystoma</taxon>
    </lineage>
</organism>
<feature type="region of interest" description="Disordered" evidence="1">
    <location>
        <begin position="1"/>
        <end position="52"/>
    </location>
</feature>
<feature type="compositionally biased region" description="Low complexity" evidence="1">
    <location>
        <begin position="35"/>
        <end position="49"/>
    </location>
</feature>
<feature type="compositionally biased region" description="Polar residues" evidence="1">
    <location>
        <begin position="20"/>
        <end position="31"/>
    </location>
</feature>
<comment type="caution">
    <text evidence="2">The sequence shown here is derived from an EMBL/GenBank/DDBJ whole genome shotgun (WGS) entry which is preliminary data.</text>
</comment>
<dbReference type="AlphaFoldDB" id="A0A3S5CBA7"/>
<evidence type="ECO:0000256" key="1">
    <source>
        <dbReference type="SAM" id="MobiDB-lite"/>
    </source>
</evidence>
<evidence type="ECO:0000313" key="2">
    <source>
        <dbReference type="EMBL" id="VEL07152.1"/>
    </source>
</evidence>
<reference evidence="2" key="1">
    <citation type="submission" date="2018-11" db="EMBL/GenBank/DDBJ databases">
        <authorList>
            <consortium name="Pathogen Informatics"/>
        </authorList>
    </citation>
    <scope>NUCLEOTIDE SEQUENCE</scope>
</reference>
<keyword evidence="3" id="KW-1185">Reference proteome</keyword>
<proteinExistence type="predicted"/>
<dbReference type="Proteomes" id="UP000784294">
    <property type="component" value="Unassembled WGS sequence"/>
</dbReference>
<protein>
    <submittedName>
        <fullName evidence="2">Uncharacterized protein</fullName>
    </submittedName>
</protein>
<dbReference type="EMBL" id="CAAALY010001124">
    <property type="protein sequence ID" value="VEL07152.1"/>
    <property type="molecule type" value="Genomic_DNA"/>
</dbReference>
<sequence length="99" mass="11133">MKEESSTRIHRGLQGGTPRIYSNKSTSTAPRQTPRLASSSEREATSTTLFASLPTQPEKVDKWIAWEAVAPNAATLSRRLLVKQEEKWVYESRNTKDSV</sequence>
<accession>A0A3S5CBA7</accession>
<name>A0A3S5CBA7_9PLAT</name>